<feature type="domain" description="Methyltransferase type 11" evidence="1">
    <location>
        <begin position="52"/>
        <end position="147"/>
    </location>
</feature>
<dbReference type="Pfam" id="PF08241">
    <property type="entry name" value="Methyltransf_11"/>
    <property type="match status" value="1"/>
</dbReference>
<protein>
    <submittedName>
        <fullName evidence="2">Class I SAM-dependent methyltransferase</fullName>
    </submittedName>
</protein>
<dbReference type="GO" id="GO:0032259">
    <property type="term" value="P:methylation"/>
    <property type="evidence" value="ECO:0007669"/>
    <property type="project" value="UniProtKB-KW"/>
</dbReference>
<gene>
    <name evidence="2" type="ORF">JR050_06745</name>
</gene>
<dbReference type="GO" id="GO:0008168">
    <property type="term" value="F:methyltransferase activity"/>
    <property type="evidence" value="ECO:0007669"/>
    <property type="project" value="UniProtKB-KW"/>
</dbReference>
<dbReference type="EMBL" id="JAFELM010000021">
    <property type="protein sequence ID" value="MBM6617373.1"/>
    <property type="molecule type" value="Genomic_DNA"/>
</dbReference>
<dbReference type="SUPFAM" id="SSF53335">
    <property type="entry name" value="S-adenosyl-L-methionine-dependent methyltransferases"/>
    <property type="match status" value="1"/>
</dbReference>
<dbReference type="Gene3D" id="3.40.50.150">
    <property type="entry name" value="Vaccinia Virus protein VP39"/>
    <property type="match status" value="1"/>
</dbReference>
<dbReference type="InterPro" id="IPR013216">
    <property type="entry name" value="Methyltransf_11"/>
</dbReference>
<dbReference type="PANTHER" id="PTHR43861:SF1">
    <property type="entry name" value="TRANS-ACONITATE 2-METHYLTRANSFERASE"/>
    <property type="match status" value="1"/>
</dbReference>
<keyword evidence="2" id="KW-0808">Transferase</keyword>
<keyword evidence="3" id="KW-1185">Reference proteome</keyword>
<dbReference type="RefSeq" id="WP_204202747.1">
    <property type="nucleotide sequence ID" value="NZ_JAFELM010000021.1"/>
</dbReference>
<dbReference type="PANTHER" id="PTHR43861">
    <property type="entry name" value="TRANS-ACONITATE 2-METHYLTRANSFERASE-RELATED"/>
    <property type="match status" value="1"/>
</dbReference>
<dbReference type="CDD" id="cd02440">
    <property type="entry name" value="AdoMet_MTases"/>
    <property type="match status" value="1"/>
</dbReference>
<evidence type="ECO:0000313" key="2">
    <source>
        <dbReference type="EMBL" id="MBM6617373.1"/>
    </source>
</evidence>
<dbReference type="InterPro" id="IPR029063">
    <property type="entry name" value="SAM-dependent_MTases_sf"/>
</dbReference>
<comment type="caution">
    <text evidence="2">The sequence shown here is derived from an EMBL/GenBank/DDBJ whole genome shotgun (WGS) entry which is preliminary data.</text>
</comment>
<keyword evidence="2" id="KW-0489">Methyltransferase</keyword>
<organism evidence="2 3">
    <name type="scientific">Bacillus suaedaesalsae</name>
    <dbReference type="NCBI Taxonomy" id="2810349"/>
    <lineage>
        <taxon>Bacteria</taxon>
        <taxon>Bacillati</taxon>
        <taxon>Bacillota</taxon>
        <taxon>Bacilli</taxon>
        <taxon>Bacillales</taxon>
        <taxon>Bacillaceae</taxon>
        <taxon>Bacillus</taxon>
    </lineage>
</organism>
<name>A0ABS2DFX9_9BACI</name>
<evidence type="ECO:0000313" key="3">
    <source>
        <dbReference type="Proteomes" id="UP001518925"/>
    </source>
</evidence>
<dbReference type="Proteomes" id="UP001518925">
    <property type="component" value="Unassembled WGS sequence"/>
</dbReference>
<sequence length="251" mass="28868">MGQTNIIEVNKNCWNKVAHHFHGVEALPEYGPFTETEDELHLFDEIKGKKVLEIGCGSGHSLKYMSDRHASELWGIDLSQSQIETAKSTLIGLNTNLICSPMEEECGIPKEYFDMAFSIYALGWSTDLSKTTTLIYSYLKQGGSFIFSWEHPFYSSLTSRNEELILSREYQKEDMWEIPSFKGESVQAIIPRRKLSTFLNELIRVGFKIEKLIEGEVSSKYDNEIGEISERYYSLYKTRLVPSTFIIKARK</sequence>
<evidence type="ECO:0000259" key="1">
    <source>
        <dbReference type="Pfam" id="PF08241"/>
    </source>
</evidence>
<reference evidence="2 3" key="1">
    <citation type="submission" date="2021-02" db="EMBL/GenBank/DDBJ databases">
        <title>Bacillus sp. RD4P76, an endophyte from a halophyte.</title>
        <authorList>
            <person name="Sun J.-Q."/>
        </authorList>
    </citation>
    <scope>NUCLEOTIDE SEQUENCE [LARGE SCALE GENOMIC DNA]</scope>
    <source>
        <strain evidence="2 3">RD4P76</strain>
    </source>
</reference>
<proteinExistence type="predicted"/>
<accession>A0ABS2DFX9</accession>